<comment type="similarity">
    <text evidence="1">Belongs to the UPF0311 family.</text>
</comment>
<dbReference type="Pfam" id="PF11578">
    <property type="entry name" value="DUF3237"/>
    <property type="match status" value="1"/>
</dbReference>
<dbReference type="InterPro" id="IPR020915">
    <property type="entry name" value="UPF0311"/>
</dbReference>
<evidence type="ECO:0000256" key="2">
    <source>
        <dbReference type="SAM" id="SignalP"/>
    </source>
</evidence>
<dbReference type="Proteomes" id="UP000551327">
    <property type="component" value="Unassembled WGS sequence"/>
</dbReference>
<feature type="chain" id="PRO_5030795488" description="UPF0311 protein H7F53_10505" evidence="2">
    <location>
        <begin position="20"/>
        <end position="174"/>
    </location>
</feature>
<name>A0A7X1FYY8_9SPHN</name>
<feature type="signal peptide" evidence="2">
    <location>
        <begin position="1"/>
        <end position="19"/>
    </location>
</feature>
<organism evidence="3 4">
    <name type="scientific">Novosphingobium piscinae</name>
    <dbReference type="NCBI Taxonomy" id="1507448"/>
    <lineage>
        <taxon>Bacteria</taxon>
        <taxon>Pseudomonadati</taxon>
        <taxon>Pseudomonadota</taxon>
        <taxon>Alphaproteobacteria</taxon>
        <taxon>Sphingomonadales</taxon>
        <taxon>Sphingomonadaceae</taxon>
        <taxon>Novosphingobium</taxon>
    </lineage>
</organism>
<dbReference type="EMBL" id="JACLAX010000009">
    <property type="protein sequence ID" value="MBC2669575.1"/>
    <property type="molecule type" value="Genomic_DNA"/>
</dbReference>
<keyword evidence="2" id="KW-0732">Signal</keyword>
<protein>
    <recommendedName>
        <fullName evidence="1">UPF0311 protein H7F53_10505</fullName>
    </recommendedName>
</protein>
<gene>
    <name evidence="3" type="ORF">H7F53_10505</name>
</gene>
<evidence type="ECO:0000256" key="1">
    <source>
        <dbReference type="HAMAP-Rule" id="MF_00775"/>
    </source>
</evidence>
<evidence type="ECO:0000313" key="4">
    <source>
        <dbReference type="Proteomes" id="UP000551327"/>
    </source>
</evidence>
<evidence type="ECO:0000313" key="3">
    <source>
        <dbReference type="EMBL" id="MBC2669575.1"/>
    </source>
</evidence>
<proteinExistence type="inferred from homology"/>
<dbReference type="HAMAP" id="MF_00775">
    <property type="entry name" value="UPF0311"/>
    <property type="match status" value="1"/>
</dbReference>
<comment type="caution">
    <text evidence="3">The sequence shown here is derived from an EMBL/GenBank/DDBJ whole genome shotgun (WGS) entry which is preliminary data.</text>
</comment>
<accession>A0A7X1FYY8</accession>
<dbReference type="PANTHER" id="PTHR37315:SF1">
    <property type="entry name" value="UPF0311 PROTEIN BLR7842"/>
    <property type="match status" value="1"/>
</dbReference>
<reference evidence="3 4" key="1">
    <citation type="submission" date="2020-08" db="EMBL/GenBank/DDBJ databases">
        <title>The genome sequence of type strain Novosphingobium piscinae KCTC 42194.</title>
        <authorList>
            <person name="Liu Y."/>
        </authorList>
    </citation>
    <scope>NUCLEOTIDE SEQUENCE [LARGE SCALE GENOMIC DNA]</scope>
    <source>
        <strain evidence="3 4">KCTC 42194</strain>
    </source>
</reference>
<keyword evidence="4" id="KW-1185">Reference proteome</keyword>
<sequence>MRTALATAAASVLAGPAGAGPAAPAPTLEYAFTVTAEVAPAIEQGTVDGGRKRFIAITGGKVEGPMMSGSVLPGGGDWQVIEANGVTRVEARYFLRTVNGTVVEVTNPGVRVASPEVIERLSRGEVVDPSLYYFRTTPNFKVADGPYDWLRRHAFVARGVRQPDKVLIDFYVVK</sequence>
<dbReference type="PANTHER" id="PTHR37315">
    <property type="entry name" value="UPF0311 PROTEIN BLR7842"/>
    <property type="match status" value="1"/>
</dbReference>
<dbReference type="Gene3D" id="2.40.160.20">
    <property type="match status" value="1"/>
</dbReference>
<dbReference type="AlphaFoldDB" id="A0A7X1FYY8"/>